<keyword evidence="1" id="KW-1133">Transmembrane helix</keyword>
<name>A0A645E9F3_9ZZZZ</name>
<comment type="caution">
    <text evidence="2">The sequence shown here is derived from an EMBL/GenBank/DDBJ whole genome shotgun (WGS) entry which is preliminary data.</text>
</comment>
<evidence type="ECO:0000256" key="1">
    <source>
        <dbReference type="SAM" id="Phobius"/>
    </source>
</evidence>
<dbReference type="AlphaFoldDB" id="A0A645E9F3"/>
<reference evidence="2" key="1">
    <citation type="submission" date="2019-08" db="EMBL/GenBank/DDBJ databases">
        <authorList>
            <person name="Kucharzyk K."/>
            <person name="Murdoch R.W."/>
            <person name="Higgins S."/>
            <person name="Loffler F."/>
        </authorList>
    </citation>
    <scope>NUCLEOTIDE SEQUENCE</scope>
</reference>
<feature type="transmembrane region" description="Helical" evidence="1">
    <location>
        <begin position="12"/>
        <end position="39"/>
    </location>
</feature>
<dbReference type="EMBL" id="VSSQ01043559">
    <property type="protein sequence ID" value="MPM97262.1"/>
    <property type="molecule type" value="Genomic_DNA"/>
</dbReference>
<organism evidence="2">
    <name type="scientific">bioreactor metagenome</name>
    <dbReference type="NCBI Taxonomy" id="1076179"/>
    <lineage>
        <taxon>unclassified sequences</taxon>
        <taxon>metagenomes</taxon>
        <taxon>ecological metagenomes</taxon>
    </lineage>
</organism>
<protein>
    <submittedName>
        <fullName evidence="2">Uncharacterized protein</fullName>
    </submittedName>
</protein>
<proteinExistence type="predicted"/>
<evidence type="ECO:0000313" key="2">
    <source>
        <dbReference type="EMBL" id="MPM97262.1"/>
    </source>
</evidence>
<sequence>MNPHYYWCIWKIVSYFVSTYVMLNMNYIETLIFYVFYVVNYRNINIYKLFDKTR</sequence>
<keyword evidence="1" id="KW-0472">Membrane</keyword>
<keyword evidence="1" id="KW-0812">Transmembrane</keyword>
<gene>
    <name evidence="2" type="ORF">SDC9_144435</name>
</gene>
<accession>A0A645E9F3</accession>